<protein>
    <submittedName>
        <fullName evidence="2">Uncharacterized protein</fullName>
    </submittedName>
</protein>
<reference evidence="2" key="2">
    <citation type="journal article" date="2021" name="PeerJ">
        <title>Extensive microbial diversity within the chicken gut microbiome revealed by metagenomics and culture.</title>
        <authorList>
            <person name="Gilroy R."/>
            <person name="Ravi A."/>
            <person name="Getino M."/>
            <person name="Pursley I."/>
            <person name="Horton D.L."/>
            <person name="Alikhan N.F."/>
            <person name="Baker D."/>
            <person name="Gharbi K."/>
            <person name="Hall N."/>
            <person name="Watson M."/>
            <person name="Adriaenssens E.M."/>
            <person name="Foster-Nyarko E."/>
            <person name="Jarju S."/>
            <person name="Secka A."/>
            <person name="Antonio M."/>
            <person name="Oren A."/>
            <person name="Chaudhuri R.R."/>
            <person name="La Ragione R."/>
            <person name="Hildebrand F."/>
            <person name="Pallen M.J."/>
        </authorList>
    </citation>
    <scope>NUCLEOTIDE SEQUENCE</scope>
    <source>
        <strain evidence="2">21143</strain>
    </source>
</reference>
<proteinExistence type="predicted"/>
<reference evidence="2" key="1">
    <citation type="submission" date="2020-10" db="EMBL/GenBank/DDBJ databases">
        <authorList>
            <person name="Gilroy R."/>
        </authorList>
    </citation>
    <scope>NUCLEOTIDE SEQUENCE</scope>
    <source>
        <strain evidence="2">21143</strain>
    </source>
</reference>
<gene>
    <name evidence="2" type="ORF">IAD06_03470</name>
</gene>
<sequence length="139" mass="15252">MGDLMNPFGNNTTNNPGGKGKAPEDLPAGTTIEWSGYYLVGDKRYGEGTQQLTILNETDCRSSWSVDWGTYTYTKTGDNTAKLSFSIVQSVVGNVRSFQYTTTLTFSKSNEFEMTGTKFVFSTLTGSTLCELHCTGTLY</sequence>
<accession>A0A9D1GDV9</accession>
<feature type="region of interest" description="Disordered" evidence="1">
    <location>
        <begin position="1"/>
        <end position="26"/>
    </location>
</feature>
<evidence type="ECO:0000313" key="3">
    <source>
        <dbReference type="Proteomes" id="UP000886722"/>
    </source>
</evidence>
<comment type="caution">
    <text evidence="2">The sequence shown here is derived from an EMBL/GenBank/DDBJ whole genome shotgun (WGS) entry which is preliminary data.</text>
</comment>
<evidence type="ECO:0000313" key="2">
    <source>
        <dbReference type="EMBL" id="HIT39083.1"/>
    </source>
</evidence>
<dbReference type="Proteomes" id="UP000886722">
    <property type="component" value="Unassembled WGS sequence"/>
</dbReference>
<evidence type="ECO:0000256" key="1">
    <source>
        <dbReference type="SAM" id="MobiDB-lite"/>
    </source>
</evidence>
<dbReference type="AlphaFoldDB" id="A0A9D1GDV9"/>
<organism evidence="2 3">
    <name type="scientific">Candidatus Caccoplasma intestinavium</name>
    <dbReference type="NCBI Taxonomy" id="2840716"/>
    <lineage>
        <taxon>Bacteria</taxon>
        <taxon>Pseudomonadati</taxon>
        <taxon>Bacteroidota</taxon>
        <taxon>Bacteroidia</taxon>
        <taxon>Bacteroidales</taxon>
        <taxon>Bacteroidaceae</taxon>
        <taxon>Bacteroidaceae incertae sedis</taxon>
        <taxon>Candidatus Caccoplasma</taxon>
    </lineage>
</organism>
<name>A0A9D1GDV9_9BACT</name>
<dbReference type="EMBL" id="DVKT01000025">
    <property type="protein sequence ID" value="HIT39083.1"/>
    <property type="molecule type" value="Genomic_DNA"/>
</dbReference>
<feature type="compositionally biased region" description="Low complexity" evidence="1">
    <location>
        <begin position="1"/>
        <end position="16"/>
    </location>
</feature>